<protein>
    <recommendedName>
        <fullName evidence="2">BON domain-containing protein</fullName>
    </recommendedName>
</protein>
<dbReference type="PANTHER" id="PTHR34606:SF4">
    <property type="entry name" value="OUTER MEMBRANE LIPOPROTEIN DOLP"/>
    <property type="match status" value="1"/>
</dbReference>
<sequence>MKIMFKRSLIVLGTVVLLQGCAAAVVAGTASAVTAANDRRTIGSQIDDNNIEIKASIALSEVERLEKFANISAVSVNGIVLLVGQVANEEMRNEAQRTIEGVSGIRKIQNQIRIGSNIGITTQTHDSWLTSKVKAQLLTAKDISSNNIKVVTENAEVFLMGLVSDSESTQAVNIARNVSGVERVVKVFEYL</sequence>
<feature type="domain" description="BON" evidence="2">
    <location>
        <begin position="47"/>
        <end position="116"/>
    </location>
</feature>
<accession>A0A0F9T2N4</accession>
<dbReference type="Gene3D" id="3.30.1340.30">
    <property type="match status" value="1"/>
</dbReference>
<dbReference type="InterPro" id="IPR007055">
    <property type="entry name" value="BON_dom"/>
</dbReference>
<gene>
    <name evidence="3" type="ORF">LCGC14_0444750</name>
</gene>
<name>A0A0F9T2N4_9ZZZZ</name>
<dbReference type="InterPro" id="IPR014004">
    <property type="entry name" value="Transpt-assoc_nodulatn_dom_bac"/>
</dbReference>
<dbReference type="PANTHER" id="PTHR34606">
    <property type="entry name" value="BON DOMAIN-CONTAINING PROTEIN"/>
    <property type="match status" value="1"/>
</dbReference>
<dbReference type="PROSITE" id="PS50914">
    <property type="entry name" value="BON"/>
    <property type="match status" value="2"/>
</dbReference>
<comment type="caution">
    <text evidence="3">The sequence shown here is derived from an EMBL/GenBank/DDBJ whole genome shotgun (WGS) entry which is preliminary data.</text>
</comment>
<reference evidence="3" key="1">
    <citation type="journal article" date="2015" name="Nature">
        <title>Complex archaea that bridge the gap between prokaryotes and eukaryotes.</title>
        <authorList>
            <person name="Spang A."/>
            <person name="Saw J.H."/>
            <person name="Jorgensen S.L."/>
            <person name="Zaremba-Niedzwiedzka K."/>
            <person name="Martijn J."/>
            <person name="Lind A.E."/>
            <person name="van Eijk R."/>
            <person name="Schleper C."/>
            <person name="Guy L."/>
            <person name="Ettema T.J."/>
        </authorList>
    </citation>
    <scope>NUCLEOTIDE SEQUENCE</scope>
</reference>
<dbReference type="Pfam" id="PF04972">
    <property type="entry name" value="BON"/>
    <property type="match status" value="2"/>
</dbReference>
<keyword evidence="1" id="KW-0732">Signal</keyword>
<dbReference type="PROSITE" id="PS51257">
    <property type="entry name" value="PROKAR_LIPOPROTEIN"/>
    <property type="match status" value="1"/>
</dbReference>
<organism evidence="3">
    <name type="scientific">marine sediment metagenome</name>
    <dbReference type="NCBI Taxonomy" id="412755"/>
    <lineage>
        <taxon>unclassified sequences</taxon>
        <taxon>metagenomes</taxon>
        <taxon>ecological metagenomes</taxon>
    </lineage>
</organism>
<evidence type="ECO:0000259" key="2">
    <source>
        <dbReference type="PROSITE" id="PS50914"/>
    </source>
</evidence>
<proteinExistence type="predicted"/>
<dbReference type="SMART" id="SM00749">
    <property type="entry name" value="BON"/>
    <property type="match status" value="1"/>
</dbReference>
<dbReference type="NCBIfam" id="NF008247">
    <property type="entry name" value="PRK11023.1"/>
    <property type="match status" value="1"/>
</dbReference>
<feature type="domain" description="BON" evidence="2">
    <location>
        <begin position="125"/>
        <end position="191"/>
    </location>
</feature>
<dbReference type="EMBL" id="LAZR01000433">
    <property type="protein sequence ID" value="KKN69097.1"/>
    <property type="molecule type" value="Genomic_DNA"/>
</dbReference>
<dbReference type="AlphaFoldDB" id="A0A0F9T2N4"/>
<dbReference type="InterPro" id="IPR051686">
    <property type="entry name" value="Lipoprotein_DolP"/>
</dbReference>
<evidence type="ECO:0000313" key="3">
    <source>
        <dbReference type="EMBL" id="KKN69097.1"/>
    </source>
</evidence>
<evidence type="ECO:0000256" key="1">
    <source>
        <dbReference type="ARBA" id="ARBA00022729"/>
    </source>
</evidence>